<feature type="non-terminal residue" evidence="3">
    <location>
        <position position="1"/>
    </location>
</feature>
<dbReference type="SUPFAM" id="SSF88697">
    <property type="entry name" value="PUA domain-like"/>
    <property type="match status" value="1"/>
</dbReference>
<dbReference type="Pfam" id="PF02190">
    <property type="entry name" value="LON_substr_bdg"/>
    <property type="match status" value="1"/>
</dbReference>
<proteinExistence type="predicted"/>
<feature type="domain" description="Lon N-terminal" evidence="2">
    <location>
        <begin position="339"/>
        <end position="486"/>
    </location>
</feature>
<evidence type="ECO:0000313" key="4">
    <source>
        <dbReference type="Proteomes" id="UP001165090"/>
    </source>
</evidence>
<reference evidence="3 4" key="1">
    <citation type="journal article" date="2023" name="IScience">
        <title>Expanded male sex-determining region conserved during the evolution of homothallism in the green alga Volvox.</title>
        <authorList>
            <person name="Yamamoto K."/>
            <person name="Matsuzaki R."/>
            <person name="Mahakham W."/>
            <person name="Heman W."/>
            <person name="Sekimoto H."/>
            <person name="Kawachi M."/>
            <person name="Minakuchi Y."/>
            <person name="Toyoda A."/>
            <person name="Nozaki H."/>
        </authorList>
    </citation>
    <scope>NUCLEOTIDE SEQUENCE [LARGE SCALE GENOMIC DNA]</scope>
    <source>
        <strain evidence="3 4">NIES-4468</strain>
    </source>
</reference>
<feature type="region of interest" description="Disordered" evidence="1">
    <location>
        <begin position="1"/>
        <end position="96"/>
    </location>
</feature>
<dbReference type="EMBL" id="BSDZ01000023">
    <property type="protein sequence ID" value="GLI65347.1"/>
    <property type="molecule type" value="Genomic_DNA"/>
</dbReference>
<dbReference type="PANTHER" id="PTHR46732:SF8">
    <property type="entry name" value="ATP-DEPENDENT PROTEASE LA (LON) DOMAIN PROTEIN"/>
    <property type="match status" value="1"/>
</dbReference>
<dbReference type="Gene3D" id="2.30.130.40">
    <property type="entry name" value="LON domain-like"/>
    <property type="match status" value="1"/>
</dbReference>
<feature type="compositionally biased region" description="Low complexity" evidence="1">
    <location>
        <begin position="68"/>
        <end position="77"/>
    </location>
</feature>
<feature type="compositionally biased region" description="Basic and acidic residues" evidence="1">
    <location>
        <begin position="37"/>
        <end position="50"/>
    </location>
</feature>
<accession>A0ABQ5S7P1</accession>
<evidence type="ECO:0000259" key="2">
    <source>
        <dbReference type="Pfam" id="PF02190"/>
    </source>
</evidence>
<comment type="caution">
    <text evidence="3">The sequence shown here is derived from an EMBL/GenBank/DDBJ whole genome shotgun (WGS) entry which is preliminary data.</text>
</comment>
<feature type="compositionally biased region" description="Low complexity" evidence="1">
    <location>
        <begin position="25"/>
        <end position="35"/>
    </location>
</feature>
<dbReference type="InterPro" id="IPR015947">
    <property type="entry name" value="PUA-like_sf"/>
</dbReference>
<evidence type="ECO:0000313" key="3">
    <source>
        <dbReference type="EMBL" id="GLI65347.1"/>
    </source>
</evidence>
<name>A0ABQ5S7P1_9CHLO</name>
<feature type="compositionally biased region" description="Low complexity" evidence="1">
    <location>
        <begin position="1"/>
        <end position="16"/>
    </location>
</feature>
<sequence>ADRPAAGTGTAAPAGRAELDDGMLPSSSPYPSSSSEFEGHFQRLLLDRDGAVTSSSNSTGGGRRRRPSPGSAAALSRKGGGEGDVSGSGGQRPSSAAAVSDAEDVAAATTGDVAAEVANHLLRLQSPFLVLNGKLHTSSGALLAIYPKVPARDAVTMAGTAAQQQPADLRLDPASCDVMARLALGSSQLVHVVLWGSTLQAISPSPTGPEPFAPSPAASDNPFYWQPAHVTLPGLQVLVGDSDQGLRPDLDDPNLSDSFPAAAAVTTAAAVVIPPAAAEAAAVGGDVPGVAGKGFLEGSGGQGDGEVDPEDQNEVADGEQLKMSTSALLASLRGGLSYLPVFPLEGVILFPGQSIQLRIFEKRYRLLARACVQQGAAFGVCWRGRGTTAVVRSYQTAKDGAGDLMVLLEGGVRFSYDADDLTVLPASYGLNAAMRAEYVVDEPPGNEEDAAALRATAHTVIDSVAGALQEATGPYAQQTARTFANALHFASSNSDSSTSSTSSSSNSLLAAVAAAGEVSSPRPHQQHHQKILAHSQQPQSVSSGDGASDSTSCGSDGGGAALLEEDLAEAKRVLDAETASLLSLYLAPHIPVHLESLRREWFTSRSALWRLQQEAAWLRSSPRVAMAVASSVLRLPQDHPLRIMLGLSRVAVVAG</sequence>
<feature type="compositionally biased region" description="Low complexity" evidence="1">
    <location>
        <begin position="542"/>
        <end position="554"/>
    </location>
</feature>
<gene>
    <name evidence="3" type="ORF">VaNZ11_008896</name>
</gene>
<dbReference type="PANTHER" id="PTHR46732">
    <property type="entry name" value="ATP-DEPENDENT PROTEASE LA (LON) DOMAIN PROTEIN"/>
    <property type="match status" value="1"/>
</dbReference>
<dbReference type="InterPro" id="IPR003111">
    <property type="entry name" value="Lon_prtase_N"/>
</dbReference>
<organism evidence="3 4">
    <name type="scientific">Volvox africanus</name>
    <dbReference type="NCBI Taxonomy" id="51714"/>
    <lineage>
        <taxon>Eukaryota</taxon>
        <taxon>Viridiplantae</taxon>
        <taxon>Chlorophyta</taxon>
        <taxon>core chlorophytes</taxon>
        <taxon>Chlorophyceae</taxon>
        <taxon>CS clade</taxon>
        <taxon>Chlamydomonadales</taxon>
        <taxon>Volvocaceae</taxon>
        <taxon>Volvox</taxon>
    </lineage>
</organism>
<evidence type="ECO:0000256" key="1">
    <source>
        <dbReference type="SAM" id="MobiDB-lite"/>
    </source>
</evidence>
<feature type="region of interest" description="Disordered" evidence="1">
    <location>
        <begin position="514"/>
        <end position="558"/>
    </location>
</feature>
<protein>
    <recommendedName>
        <fullName evidence="2">Lon N-terminal domain-containing protein</fullName>
    </recommendedName>
</protein>
<dbReference type="Proteomes" id="UP001165090">
    <property type="component" value="Unassembled WGS sequence"/>
</dbReference>
<keyword evidence="4" id="KW-1185">Reference proteome</keyword>
<dbReference type="InterPro" id="IPR046336">
    <property type="entry name" value="Lon_prtase_N_sf"/>
</dbReference>